<proteinExistence type="predicted"/>
<organism evidence="2 3">
    <name type="scientific">Mugilogobius chulae</name>
    <name type="common">yellowstripe goby</name>
    <dbReference type="NCBI Taxonomy" id="88201"/>
    <lineage>
        <taxon>Eukaryota</taxon>
        <taxon>Metazoa</taxon>
        <taxon>Chordata</taxon>
        <taxon>Craniata</taxon>
        <taxon>Vertebrata</taxon>
        <taxon>Euteleostomi</taxon>
        <taxon>Actinopterygii</taxon>
        <taxon>Neopterygii</taxon>
        <taxon>Teleostei</taxon>
        <taxon>Neoteleostei</taxon>
        <taxon>Acanthomorphata</taxon>
        <taxon>Gobiaria</taxon>
        <taxon>Gobiiformes</taxon>
        <taxon>Gobioidei</taxon>
        <taxon>Gobiidae</taxon>
        <taxon>Gobionellinae</taxon>
        <taxon>Mugilogobius</taxon>
    </lineage>
</organism>
<dbReference type="AlphaFoldDB" id="A0AAW0NUC4"/>
<evidence type="ECO:0000313" key="2">
    <source>
        <dbReference type="EMBL" id="KAK7901201.1"/>
    </source>
</evidence>
<name>A0AAW0NUC4_9GOBI</name>
<protein>
    <submittedName>
        <fullName evidence="2">Uncharacterized protein</fullName>
    </submittedName>
</protein>
<feature type="region of interest" description="Disordered" evidence="1">
    <location>
        <begin position="64"/>
        <end position="119"/>
    </location>
</feature>
<dbReference type="EMBL" id="JBBPFD010000013">
    <property type="protein sequence ID" value="KAK7901201.1"/>
    <property type="molecule type" value="Genomic_DNA"/>
</dbReference>
<sequence length="119" mass="13590">MTIKWHGKQTDVPSLRTNPAYAHGTFYILDTAAEKGQNRTNFLTVKYFLDKDTAVQLLAPDLKSTGESSVNCPSMYTQRERGRRIQSLPFSQEDRTNRDQDTHEITESQDCDKTKTSES</sequence>
<accession>A0AAW0NUC4</accession>
<comment type="caution">
    <text evidence="2">The sequence shown here is derived from an EMBL/GenBank/DDBJ whole genome shotgun (WGS) entry which is preliminary data.</text>
</comment>
<gene>
    <name evidence="2" type="ORF">WMY93_017970</name>
</gene>
<keyword evidence="3" id="KW-1185">Reference proteome</keyword>
<dbReference type="Proteomes" id="UP001460270">
    <property type="component" value="Unassembled WGS sequence"/>
</dbReference>
<feature type="compositionally biased region" description="Polar residues" evidence="1">
    <location>
        <begin position="65"/>
        <end position="77"/>
    </location>
</feature>
<reference evidence="3" key="1">
    <citation type="submission" date="2024-04" db="EMBL/GenBank/DDBJ databases">
        <title>Salinicola lusitanus LLJ914,a marine bacterium isolated from the Okinawa Trough.</title>
        <authorList>
            <person name="Li J."/>
        </authorList>
    </citation>
    <scope>NUCLEOTIDE SEQUENCE [LARGE SCALE GENOMIC DNA]</scope>
</reference>
<feature type="compositionally biased region" description="Basic and acidic residues" evidence="1">
    <location>
        <begin position="92"/>
        <end position="119"/>
    </location>
</feature>
<evidence type="ECO:0000256" key="1">
    <source>
        <dbReference type="SAM" id="MobiDB-lite"/>
    </source>
</evidence>
<evidence type="ECO:0000313" key="3">
    <source>
        <dbReference type="Proteomes" id="UP001460270"/>
    </source>
</evidence>